<feature type="domain" description="YdbS-like PH" evidence="3">
    <location>
        <begin position="96"/>
        <end position="184"/>
    </location>
</feature>
<proteinExistence type="predicted"/>
<evidence type="ECO:0000256" key="2">
    <source>
        <dbReference type="SAM" id="Phobius"/>
    </source>
</evidence>
<reference evidence="4" key="1">
    <citation type="journal article" date="2014" name="Int. J. Syst. Evol. Microbiol.">
        <title>Complete genome sequence of Corynebacterium casei LMG S-19264T (=DSM 44701T), isolated from a smear-ripened cheese.</title>
        <authorList>
            <consortium name="US DOE Joint Genome Institute (JGI-PGF)"/>
            <person name="Walter F."/>
            <person name="Albersmeier A."/>
            <person name="Kalinowski J."/>
            <person name="Ruckert C."/>
        </authorList>
    </citation>
    <scope>NUCLEOTIDE SEQUENCE</scope>
    <source>
        <strain evidence="4">CGMCC 1.15493</strain>
    </source>
</reference>
<feature type="transmembrane region" description="Helical" evidence="2">
    <location>
        <begin position="74"/>
        <end position="95"/>
    </location>
</feature>
<evidence type="ECO:0000313" key="5">
    <source>
        <dbReference type="Proteomes" id="UP000613160"/>
    </source>
</evidence>
<feature type="region of interest" description="Disordered" evidence="1">
    <location>
        <begin position="199"/>
        <end position="226"/>
    </location>
</feature>
<keyword evidence="5" id="KW-1185">Reference proteome</keyword>
<dbReference type="NCBIfam" id="NF040894">
    <property type="entry name" value="puhB_PGC"/>
    <property type="match status" value="1"/>
</dbReference>
<evidence type="ECO:0000313" key="4">
    <source>
        <dbReference type="EMBL" id="GGD17321.1"/>
    </source>
</evidence>
<sequence>MEDHDDFAFEPIPGLPDHLPPGETLLWQGNSDWRSLALSAFHVRKVAVYFGLVLLWRIATAGETTLTEQLFSSGWILAAAGASVAILCSLAFLYARGTIYTLTSRRIVIRSGLALPVTFNLPLALVESAEVTRARGSVGSIALAVTPPNRVAFLVLWPNARPWHVNRPQPMLRCIPHVDAVARLLAETLRAGMGTAPVRAPRRGSIAAPPASVPAGRASPFGEAHG</sequence>
<dbReference type="InterPro" id="IPR054839">
    <property type="entry name" value="puhB_PGC"/>
</dbReference>
<name>A0A917D992_9HYPH</name>
<keyword evidence="2" id="KW-1133">Transmembrane helix</keyword>
<feature type="transmembrane region" description="Helical" evidence="2">
    <location>
        <begin position="46"/>
        <end position="62"/>
    </location>
</feature>
<dbReference type="InterPro" id="IPR005182">
    <property type="entry name" value="YdbS-like_PH"/>
</dbReference>
<keyword evidence="2" id="KW-0812">Transmembrane</keyword>
<gene>
    <name evidence="4" type="ORF">GCM10011335_20230</name>
</gene>
<organism evidence="4 5">
    <name type="scientific">Aureimonas glaciei</name>
    <dbReference type="NCBI Taxonomy" id="1776957"/>
    <lineage>
        <taxon>Bacteria</taxon>
        <taxon>Pseudomonadati</taxon>
        <taxon>Pseudomonadota</taxon>
        <taxon>Alphaproteobacteria</taxon>
        <taxon>Hyphomicrobiales</taxon>
        <taxon>Aurantimonadaceae</taxon>
        <taxon>Aureimonas</taxon>
    </lineage>
</organism>
<dbReference type="EMBL" id="BMJJ01000004">
    <property type="protein sequence ID" value="GGD17321.1"/>
    <property type="molecule type" value="Genomic_DNA"/>
</dbReference>
<dbReference type="RefSeq" id="WP_188850479.1">
    <property type="nucleotide sequence ID" value="NZ_BMJJ01000004.1"/>
</dbReference>
<dbReference type="AlphaFoldDB" id="A0A917D992"/>
<protein>
    <recommendedName>
        <fullName evidence="3">YdbS-like PH domain-containing protein</fullName>
    </recommendedName>
</protein>
<keyword evidence="2" id="KW-0472">Membrane</keyword>
<reference evidence="4" key="2">
    <citation type="submission" date="2020-09" db="EMBL/GenBank/DDBJ databases">
        <authorList>
            <person name="Sun Q."/>
            <person name="Zhou Y."/>
        </authorList>
    </citation>
    <scope>NUCLEOTIDE SEQUENCE</scope>
    <source>
        <strain evidence="4">CGMCC 1.15493</strain>
    </source>
</reference>
<dbReference type="Pfam" id="PF03703">
    <property type="entry name" value="bPH_2"/>
    <property type="match status" value="1"/>
</dbReference>
<evidence type="ECO:0000259" key="3">
    <source>
        <dbReference type="Pfam" id="PF03703"/>
    </source>
</evidence>
<evidence type="ECO:0000256" key="1">
    <source>
        <dbReference type="SAM" id="MobiDB-lite"/>
    </source>
</evidence>
<comment type="caution">
    <text evidence="4">The sequence shown here is derived from an EMBL/GenBank/DDBJ whole genome shotgun (WGS) entry which is preliminary data.</text>
</comment>
<accession>A0A917D992</accession>
<dbReference type="Proteomes" id="UP000613160">
    <property type="component" value="Unassembled WGS sequence"/>
</dbReference>